<comment type="caution">
    <text evidence="1">The sequence shown here is derived from an EMBL/GenBank/DDBJ whole genome shotgun (WGS) entry which is preliminary data.</text>
</comment>
<sequence length="188" mass="20915">MLPKQVFIIFALDPYMSADCALALTGLVQWACDISETQSASIRVLTTSSLFGNNLLSELVSIRSSYPVVHYELPIPRYVNAVPDYLVNNSEGDAMYNNIANQVLARTEEDAHAILFVPPLTRTDIFPTITQPLSHNALLLKHINDTGPLMKWRLTLQAQQALHDNPGTIIEVDAEHPITSFLKDYSHA</sequence>
<reference evidence="1 2" key="1">
    <citation type="submission" date="2020-05" db="EMBL/GenBank/DDBJ databases">
        <title>Identification and distribution of gene clusters putatively required for synthesis of sphingolipid metabolism inhibitors in phylogenetically diverse species of the filamentous fungus Fusarium.</title>
        <authorList>
            <person name="Kim H.-S."/>
            <person name="Busman M."/>
            <person name="Brown D.W."/>
            <person name="Divon H."/>
            <person name="Uhlig S."/>
            <person name="Proctor R.H."/>
        </authorList>
    </citation>
    <scope>NUCLEOTIDE SEQUENCE [LARGE SCALE GENOMIC DNA]</scope>
    <source>
        <strain evidence="1 2">NRRL 66235</strain>
    </source>
</reference>
<protein>
    <submittedName>
        <fullName evidence="1">Uncharacterized protein</fullName>
    </submittedName>
</protein>
<proteinExistence type="predicted"/>
<evidence type="ECO:0000313" key="2">
    <source>
        <dbReference type="Proteomes" id="UP000544331"/>
    </source>
</evidence>
<dbReference type="EMBL" id="JAAOAN010000874">
    <property type="protein sequence ID" value="KAF5698705.1"/>
    <property type="molecule type" value="Genomic_DNA"/>
</dbReference>
<organism evidence="1 2">
    <name type="scientific">Fusarium mundagurra</name>
    <dbReference type="NCBI Taxonomy" id="1567541"/>
    <lineage>
        <taxon>Eukaryota</taxon>
        <taxon>Fungi</taxon>
        <taxon>Dikarya</taxon>
        <taxon>Ascomycota</taxon>
        <taxon>Pezizomycotina</taxon>
        <taxon>Sordariomycetes</taxon>
        <taxon>Hypocreomycetidae</taxon>
        <taxon>Hypocreales</taxon>
        <taxon>Nectriaceae</taxon>
        <taxon>Fusarium</taxon>
        <taxon>Fusarium fujikuroi species complex</taxon>
    </lineage>
</organism>
<evidence type="ECO:0000313" key="1">
    <source>
        <dbReference type="EMBL" id="KAF5698705.1"/>
    </source>
</evidence>
<name>A0A8H5XRB3_9HYPO</name>
<dbReference type="OrthoDB" id="5035669at2759"/>
<dbReference type="Proteomes" id="UP000544331">
    <property type="component" value="Unassembled WGS sequence"/>
</dbReference>
<gene>
    <name evidence="1" type="ORF">FMUND_15035</name>
</gene>
<dbReference type="AlphaFoldDB" id="A0A8H5XRB3"/>
<accession>A0A8H5XRB3</accession>
<keyword evidence="2" id="KW-1185">Reference proteome</keyword>